<evidence type="ECO:0000259" key="2">
    <source>
        <dbReference type="Pfam" id="PF13372"/>
    </source>
</evidence>
<dbReference type="InterPro" id="IPR025388">
    <property type="entry name" value="Alginate_export_dom"/>
</dbReference>
<dbReference type="EMBL" id="CP000698">
    <property type="protein sequence ID" value="ABQ26404.1"/>
    <property type="molecule type" value="Genomic_DNA"/>
</dbReference>
<dbReference type="HOGENOM" id="CLU_507859_0_0_7"/>
<feature type="chain" id="PRO_5002683203" description="Alginate export domain-containing protein" evidence="1">
    <location>
        <begin position="24"/>
        <end position="536"/>
    </location>
</feature>
<proteinExistence type="predicted"/>
<evidence type="ECO:0000313" key="3">
    <source>
        <dbReference type="EMBL" id="ABQ26404.1"/>
    </source>
</evidence>
<dbReference type="RefSeq" id="WP_011939100.1">
    <property type="nucleotide sequence ID" value="NC_009483.1"/>
</dbReference>
<gene>
    <name evidence="3" type="ordered locus">Gura_2220</name>
</gene>
<feature type="signal peptide" evidence="1">
    <location>
        <begin position="1"/>
        <end position="23"/>
    </location>
</feature>
<evidence type="ECO:0000313" key="4">
    <source>
        <dbReference type="Proteomes" id="UP000006695"/>
    </source>
</evidence>
<protein>
    <recommendedName>
        <fullName evidence="2">Alginate export domain-containing protein</fullName>
    </recommendedName>
</protein>
<dbReference type="AlphaFoldDB" id="A5G3N6"/>
<feature type="domain" description="Alginate export" evidence="2">
    <location>
        <begin position="201"/>
        <end position="509"/>
    </location>
</feature>
<organism evidence="3 4">
    <name type="scientific">Geotalea uraniireducens (strain Rf4)</name>
    <name type="common">Geobacter uraniireducens</name>
    <dbReference type="NCBI Taxonomy" id="351605"/>
    <lineage>
        <taxon>Bacteria</taxon>
        <taxon>Pseudomonadati</taxon>
        <taxon>Thermodesulfobacteriota</taxon>
        <taxon>Desulfuromonadia</taxon>
        <taxon>Geobacterales</taxon>
        <taxon>Geobacteraceae</taxon>
        <taxon>Geotalea</taxon>
    </lineage>
</organism>
<accession>A5G3N6</accession>
<dbReference type="STRING" id="351605.Gura_2220"/>
<keyword evidence="1" id="KW-0732">Signal</keyword>
<name>A5G3N6_GEOUR</name>
<dbReference type="Pfam" id="PF13372">
    <property type="entry name" value="Alginate_exp"/>
    <property type="match status" value="1"/>
</dbReference>
<keyword evidence="4" id="KW-1185">Reference proteome</keyword>
<dbReference type="Proteomes" id="UP000006695">
    <property type="component" value="Chromosome"/>
</dbReference>
<dbReference type="KEGG" id="gur:Gura_2220"/>
<sequence>MKKFMVLFLSLLFSAFLCGAALAHESHDDILGKVPREHWTWKEIAELGAKYGALKKLPEGESIEKKDLAASLLAVMEKALERCEREGSEAVPAEDLERIATLHEALKEEMARYEGYQLRRDAIEKMLAKPEVPEFAYKVGVNGFLRGEGVGNFTLTDFSYVPGHGEGRFLYRVKPYAYWHPTDYLDIHAEGQGYGFTGGSHQEYNKFSLYQGFVEAKLPGSELFALKGGRQEFSYGSTFILGPDSFYDGLSFDAARLRIRPVEPLTVDLLVGAYATPFSGGIEGNLAGAYATYAFSEGNAVEAYAFRDSGSTDHHAGEHLATWGARFTGKAGPVAVEFEPVYQSGRTFNSAREANDRIDAFGGHLDLSAESVLAGYNNKFFASYAYGSGSSNAANGVSVAREFRTPNNDNALVGDMSVIGDMSGVTVNGHHASGLQIYTLGWGVDLTKDLNFSATGRYFLANNVEDGLSRRLGLETDFTLTYNLAEGLSFLVGYDRFFTGGFFRDASGSGEDIDYGYFMVQFDLSKSKPRMKPVKG</sequence>
<evidence type="ECO:0000256" key="1">
    <source>
        <dbReference type="SAM" id="SignalP"/>
    </source>
</evidence>
<reference evidence="3 4" key="1">
    <citation type="submission" date="2007-05" db="EMBL/GenBank/DDBJ databases">
        <title>Complete sequence of Geobacter uraniireducens Rf4.</title>
        <authorList>
            <consortium name="US DOE Joint Genome Institute"/>
            <person name="Copeland A."/>
            <person name="Lucas S."/>
            <person name="Lapidus A."/>
            <person name="Barry K."/>
            <person name="Detter J.C."/>
            <person name="Glavina del Rio T."/>
            <person name="Hammon N."/>
            <person name="Israni S."/>
            <person name="Dalin E."/>
            <person name="Tice H."/>
            <person name="Pitluck S."/>
            <person name="Chertkov O."/>
            <person name="Brettin T."/>
            <person name="Bruce D."/>
            <person name="Han C."/>
            <person name="Schmutz J."/>
            <person name="Larimer F."/>
            <person name="Land M."/>
            <person name="Hauser L."/>
            <person name="Kyrpides N."/>
            <person name="Mikhailova N."/>
            <person name="Shelobolina E."/>
            <person name="Aklujkar M."/>
            <person name="Lovley D."/>
            <person name="Richardson P."/>
        </authorList>
    </citation>
    <scope>NUCLEOTIDE SEQUENCE [LARGE SCALE GENOMIC DNA]</scope>
    <source>
        <strain evidence="3 4">Rf4</strain>
    </source>
</reference>